<dbReference type="Gene3D" id="2.170.270.10">
    <property type="entry name" value="SET domain"/>
    <property type="match status" value="1"/>
</dbReference>
<keyword evidence="12" id="KW-1185">Reference proteome</keyword>
<dbReference type="InterPro" id="IPR046341">
    <property type="entry name" value="SET_dom_sf"/>
</dbReference>
<dbReference type="Gene3D" id="1.10.220.160">
    <property type="match status" value="1"/>
</dbReference>
<comment type="subcellular location">
    <subcellularLocation>
        <location evidence="1">Mitochondrion outer membrane</location>
        <topology evidence="1">Single-pass membrane protein</topology>
    </subcellularLocation>
</comment>
<dbReference type="PANTHER" id="PTHR12430:SF0">
    <property type="entry name" value="TRANSLOCASE OF OUTER MITOCHONDRIAL MEMBRANE 20"/>
    <property type="match status" value="1"/>
</dbReference>
<evidence type="ECO:0000256" key="6">
    <source>
        <dbReference type="ARBA" id="ARBA00022927"/>
    </source>
</evidence>
<organism evidence="11 12">
    <name type="scientific">Rozella allomycis (strain CSF55)</name>
    <dbReference type="NCBI Taxonomy" id="988480"/>
    <lineage>
        <taxon>Eukaryota</taxon>
        <taxon>Fungi</taxon>
        <taxon>Fungi incertae sedis</taxon>
        <taxon>Cryptomycota</taxon>
        <taxon>Cryptomycota incertae sedis</taxon>
        <taxon>Rozella</taxon>
    </lineage>
</organism>
<sequence>MTNFRKLGQVMANWKTITGVTIFAAAAATIGYAAYFDYKRRNDPEYRANLAAEKKKAKKKLKSEEKAQKDAKKQTKKEKERKGTEGILEISMEQIALMSQNERVEYLQRLLAIGETFAQMGPSKFMEAAEYIAKAVRLVPDAPNLLRMIEQTYGRDLSECVASKVSSETVFQLRTYLASLVPPNANVELSTDETVLSDLSEFKKLVVTMHATKDIKQGELVYEEVPVVSVLCSDLDQSEYCFDTQMKLDKENAAQSPNGRFYISEQVMKKSFDDYEKLMLPFNKENESVFGLPLDLALTFKFLAKFSAPKLQMRMTNHLETMQFDQNLNFEEEISKIGDLSRFTDPKKNPDFAALLEPTTFLIVKGLVSGNMIGFSVDDSPVRDATNAKELDNYLSVAAPDLSKVAGVGFYELSNFLAKDEFPNAKIEYTDSHRIRIVADKDISVGDKISILGYFT</sequence>
<evidence type="ECO:0000256" key="7">
    <source>
        <dbReference type="ARBA" id="ARBA00022989"/>
    </source>
</evidence>
<dbReference type="Proteomes" id="UP000030755">
    <property type="component" value="Unassembled WGS sequence"/>
</dbReference>
<dbReference type="HOGENOM" id="CLU_016261_1_0_1"/>
<evidence type="ECO:0000313" key="12">
    <source>
        <dbReference type="Proteomes" id="UP000030755"/>
    </source>
</evidence>
<evidence type="ECO:0000256" key="8">
    <source>
        <dbReference type="ARBA" id="ARBA00023128"/>
    </source>
</evidence>
<evidence type="ECO:0000313" key="11">
    <source>
        <dbReference type="EMBL" id="EPZ35570.1"/>
    </source>
</evidence>
<evidence type="ECO:0000256" key="10">
    <source>
        <dbReference type="SAM" id="MobiDB-lite"/>
    </source>
</evidence>
<feature type="region of interest" description="Disordered" evidence="10">
    <location>
        <begin position="57"/>
        <end position="83"/>
    </location>
</feature>
<dbReference type="OrthoDB" id="2154253at2759"/>
<keyword evidence="3" id="KW-0813">Transport</keyword>
<evidence type="ECO:0000256" key="2">
    <source>
        <dbReference type="ARBA" id="ARBA00005792"/>
    </source>
</evidence>
<dbReference type="GO" id="GO:0016031">
    <property type="term" value="P:tRNA import into mitochondrion"/>
    <property type="evidence" value="ECO:0007669"/>
    <property type="project" value="TreeGrafter"/>
</dbReference>
<dbReference type="AlphaFoldDB" id="A0A075AZ47"/>
<dbReference type="PANTHER" id="PTHR12430">
    <property type="entry name" value="MITOCHONDRIAL IMPORT RECEPTOR SUBUNIT TOM20"/>
    <property type="match status" value="1"/>
</dbReference>
<keyword evidence="7" id="KW-1133">Transmembrane helix</keyword>
<dbReference type="GO" id="GO:0030943">
    <property type="term" value="F:mitochondrion targeting sequence binding"/>
    <property type="evidence" value="ECO:0007669"/>
    <property type="project" value="TreeGrafter"/>
</dbReference>
<evidence type="ECO:0000256" key="9">
    <source>
        <dbReference type="ARBA" id="ARBA00023136"/>
    </source>
</evidence>
<gene>
    <name evidence="11" type="ORF">O9G_005136</name>
</gene>
<evidence type="ECO:0000256" key="3">
    <source>
        <dbReference type="ARBA" id="ARBA00022448"/>
    </source>
</evidence>
<name>A0A075AZ47_ROZAC</name>
<dbReference type="GO" id="GO:0008320">
    <property type="term" value="F:protein transmembrane transporter activity"/>
    <property type="evidence" value="ECO:0007669"/>
    <property type="project" value="TreeGrafter"/>
</dbReference>
<dbReference type="InterPro" id="IPR002056">
    <property type="entry name" value="MAS20"/>
</dbReference>
<evidence type="ECO:0000256" key="5">
    <source>
        <dbReference type="ARBA" id="ARBA00022787"/>
    </source>
</evidence>
<dbReference type="EMBL" id="KE560811">
    <property type="protein sequence ID" value="EPZ35570.1"/>
    <property type="molecule type" value="Genomic_DNA"/>
</dbReference>
<dbReference type="SUPFAM" id="SSF82199">
    <property type="entry name" value="SET domain"/>
    <property type="match status" value="1"/>
</dbReference>
<keyword evidence="4" id="KW-0812">Transmembrane</keyword>
<dbReference type="Gene3D" id="1.20.960.10">
    <property type="entry name" value="Mitochondrial outer membrane translocase complex, subunit Tom20 domain"/>
    <property type="match status" value="1"/>
</dbReference>
<dbReference type="SUPFAM" id="SSF47157">
    <property type="entry name" value="Mitochondrial import receptor subunit Tom20"/>
    <property type="match status" value="1"/>
</dbReference>
<evidence type="ECO:0000256" key="1">
    <source>
        <dbReference type="ARBA" id="ARBA00004572"/>
    </source>
</evidence>
<keyword evidence="5" id="KW-1000">Mitochondrion outer membrane</keyword>
<comment type="similarity">
    <text evidence="2">Belongs to the Tom20 family.</text>
</comment>
<evidence type="ECO:0000256" key="4">
    <source>
        <dbReference type="ARBA" id="ARBA00022692"/>
    </source>
</evidence>
<dbReference type="Gene3D" id="6.10.140.2220">
    <property type="match status" value="1"/>
</dbReference>
<keyword evidence="6" id="KW-0653">Protein transport</keyword>
<accession>A0A075AZ47</accession>
<dbReference type="InterPro" id="IPR023392">
    <property type="entry name" value="Tom20_dom_sf"/>
</dbReference>
<dbReference type="PRINTS" id="PR00351">
    <property type="entry name" value="OM20RECEPTOR"/>
</dbReference>
<reference evidence="11 12" key="1">
    <citation type="journal article" date="2013" name="Curr. Biol.">
        <title>Shared signatures of parasitism and phylogenomics unite Cryptomycota and microsporidia.</title>
        <authorList>
            <person name="James T.Y."/>
            <person name="Pelin A."/>
            <person name="Bonen L."/>
            <person name="Ahrendt S."/>
            <person name="Sain D."/>
            <person name="Corradi N."/>
            <person name="Stajich J.E."/>
        </authorList>
    </citation>
    <scope>NUCLEOTIDE SEQUENCE [LARGE SCALE GENOMIC DNA]</scope>
    <source>
        <strain evidence="11 12">CSF55</strain>
    </source>
</reference>
<dbReference type="STRING" id="988480.A0A075AZ47"/>
<dbReference type="Pfam" id="PF02064">
    <property type="entry name" value="MAS20"/>
    <property type="match status" value="1"/>
</dbReference>
<dbReference type="GO" id="GO:0006886">
    <property type="term" value="P:intracellular protein transport"/>
    <property type="evidence" value="ECO:0007669"/>
    <property type="project" value="InterPro"/>
</dbReference>
<keyword evidence="9" id="KW-0472">Membrane</keyword>
<dbReference type="GO" id="GO:0005742">
    <property type="term" value="C:mitochondrial outer membrane translocase complex"/>
    <property type="evidence" value="ECO:0007669"/>
    <property type="project" value="InterPro"/>
</dbReference>
<dbReference type="GO" id="GO:0006605">
    <property type="term" value="P:protein targeting"/>
    <property type="evidence" value="ECO:0007669"/>
    <property type="project" value="InterPro"/>
</dbReference>
<protein>
    <submittedName>
        <fullName evidence="11">Uncharacterized protein</fullName>
    </submittedName>
</protein>
<dbReference type="GO" id="GO:0030150">
    <property type="term" value="P:protein import into mitochondrial matrix"/>
    <property type="evidence" value="ECO:0007669"/>
    <property type="project" value="TreeGrafter"/>
</dbReference>
<feature type="compositionally biased region" description="Basic and acidic residues" evidence="10">
    <location>
        <begin position="62"/>
        <end position="83"/>
    </location>
</feature>
<proteinExistence type="inferred from homology"/>
<keyword evidence="8" id="KW-0496">Mitochondrion</keyword>